<protein>
    <submittedName>
        <fullName evidence="1">Portal protein</fullName>
    </submittedName>
</protein>
<dbReference type="EMBL" id="BK016026">
    <property type="protein sequence ID" value="DAF90323.1"/>
    <property type="molecule type" value="Genomic_DNA"/>
</dbReference>
<sequence>MGLITTLKRWFNMIFKKQAEEDFNIQAAEFPEMESLINRCANIYRGVPEWLDDKNNIKTINFAKSVCSETARLATLAIGIQIDGSSRATWLQEQIDKVYFQIRHWVEYGCAYGTVFIKPNGEGLDVFTPADVMIVDYDNQEIKGIIFKDSYTVGRKYYTRLEYHRFVETTMDGVTTYPYYVSNRAYVSKSPQSIGDKIDLKQTKWADLMADTPPILKANGEKLDGPLYGVLRTPQANNVDISTPLGLPIFAEAIEELKDLDIAYSRNAKEILDSKRTALVDDRLLMPSGSPVSAMTPQAMEHRCSEMSLPDYVKNVFGQDEKEFYQEINPILNTDTRISGINALLSQLGYKIGFSNGYFVFNESSGIQTATGVEAEQQRTVQFIKDVRDKLESCLDEVIYALNVYADLYGLAPVGAYEVNYDFGDITYSFAEDKQTWLGYVNTGRVPFWYYLVKFEGFSEEDAKALANEANTENKASGLFGDE</sequence>
<accession>A0A8S5U795</accession>
<evidence type="ECO:0000313" key="1">
    <source>
        <dbReference type="EMBL" id="DAF90323.1"/>
    </source>
</evidence>
<organism evidence="1">
    <name type="scientific">Myoviridae sp. ctsQA11</name>
    <dbReference type="NCBI Taxonomy" id="2825193"/>
    <lineage>
        <taxon>Viruses</taxon>
        <taxon>Duplodnaviria</taxon>
        <taxon>Heunggongvirae</taxon>
        <taxon>Uroviricota</taxon>
        <taxon>Caudoviricetes</taxon>
    </lineage>
</organism>
<name>A0A8S5U795_9CAUD</name>
<proteinExistence type="predicted"/>
<reference evidence="1" key="1">
    <citation type="journal article" date="2021" name="Proc. Natl. Acad. Sci. U.S.A.">
        <title>A Catalog of Tens of Thousands of Viruses from Human Metagenomes Reveals Hidden Associations with Chronic Diseases.</title>
        <authorList>
            <person name="Tisza M.J."/>
            <person name="Buck C.B."/>
        </authorList>
    </citation>
    <scope>NUCLEOTIDE SEQUENCE</scope>
    <source>
        <strain evidence="1">CtsQA11</strain>
    </source>
</reference>